<dbReference type="Proteomes" id="UP000597206">
    <property type="component" value="Unassembled WGS sequence"/>
</dbReference>
<feature type="domain" description="Aldehyde dehydrogenase" evidence="4">
    <location>
        <begin position="26"/>
        <end position="487"/>
    </location>
</feature>
<dbReference type="RefSeq" id="WP_196124187.1">
    <property type="nucleotide sequence ID" value="NZ_JADPMR010000004.1"/>
</dbReference>
<dbReference type="Gene3D" id="3.40.605.10">
    <property type="entry name" value="Aldehyde Dehydrogenase, Chain A, domain 1"/>
    <property type="match status" value="1"/>
</dbReference>
<evidence type="ECO:0000313" key="5">
    <source>
        <dbReference type="EMBL" id="MBF9002221.1"/>
    </source>
</evidence>
<comment type="caution">
    <text evidence="5">The sequence shown here is derived from an EMBL/GenBank/DDBJ whole genome shotgun (WGS) entry which is preliminary data.</text>
</comment>
<comment type="similarity">
    <text evidence="3">Belongs to the aldehyde dehydrogenase family.</text>
</comment>
<protein>
    <submittedName>
        <fullName evidence="5">Aldehyde dehydrogenase</fullName>
    </submittedName>
</protein>
<gene>
    <name evidence="5" type="ORF">I1A42_17270</name>
</gene>
<dbReference type="SUPFAM" id="SSF53720">
    <property type="entry name" value="ALDH-like"/>
    <property type="match status" value="1"/>
</dbReference>
<dbReference type="InterPro" id="IPR015590">
    <property type="entry name" value="Aldehyde_DH_dom"/>
</dbReference>
<proteinExistence type="inferred from homology"/>
<dbReference type="InterPro" id="IPR016162">
    <property type="entry name" value="Ald_DH_N"/>
</dbReference>
<dbReference type="EMBL" id="JADPMR010000004">
    <property type="protein sequence ID" value="MBF9002221.1"/>
    <property type="molecule type" value="Genomic_DNA"/>
</dbReference>
<name>A0ABS0GIG1_9VIBR</name>
<organism evidence="5 6">
    <name type="scientific">Vibrio nitrifigilis</name>
    <dbReference type="NCBI Taxonomy" id="2789781"/>
    <lineage>
        <taxon>Bacteria</taxon>
        <taxon>Pseudomonadati</taxon>
        <taxon>Pseudomonadota</taxon>
        <taxon>Gammaproteobacteria</taxon>
        <taxon>Vibrionales</taxon>
        <taxon>Vibrionaceae</taxon>
        <taxon>Vibrio</taxon>
    </lineage>
</organism>
<keyword evidence="6" id="KW-1185">Reference proteome</keyword>
<dbReference type="InterPro" id="IPR016161">
    <property type="entry name" value="Ald_DH/histidinol_DH"/>
</dbReference>
<keyword evidence="1 3" id="KW-0560">Oxidoreductase</keyword>
<feature type="active site" evidence="2">
    <location>
        <position position="260"/>
    </location>
</feature>
<accession>A0ABS0GIG1</accession>
<sequence>MAYYNPDEIAIPNGHFSHGQLDSSTGHERHAVTRPSDGVVYAEIPIADGPYVDRVVRASYESFRSSDWATRAPRDRAKVLMRWAELVEDNCQYLAQLESLGSSRTYQDVLQWDIPYVADTIRFFAEMADKDGGYVGTTQSDRFGMVVTEPYGVVGAITPWNFPMSMAMWKAAPALAAGNAVVMKPSELTPFSTLCLAQLAIDAGLPNNIFNVVLGTGQVTGAALCEHPLVSRVTFTGSTQTGANIMSACALTGPKPATLELGGKSPQIVFADAPDIELAASMVAKAITGNAGQVCVSGSRLIIEQALYEQFIPLIIAHFKQLIAGKTWEQNTTLGPIISEQQLSRIESIVQKSISDGSQCLYGGERIIGHECGTYFQPTILKVTGCDDIAIMQEIFGPVLTVQTFTSEQEAWQLASHNTYGLAAGVHTSNLDRALRAVRNIEAGSVWINRYGRTFDHIMPTGGYKCSGIGKDIGKEAFEENRRSKTVMIDFDLNPSN</sequence>
<dbReference type="PANTHER" id="PTHR11699">
    <property type="entry name" value="ALDEHYDE DEHYDROGENASE-RELATED"/>
    <property type="match status" value="1"/>
</dbReference>
<dbReference type="Pfam" id="PF00171">
    <property type="entry name" value="Aldedh"/>
    <property type="match status" value="1"/>
</dbReference>
<evidence type="ECO:0000256" key="2">
    <source>
        <dbReference type="PROSITE-ProRule" id="PRU10007"/>
    </source>
</evidence>
<dbReference type="InterPro" id="IPR016163">
    <property type="entry name" value="Ald_DH_C"/>
</dbReference>
<evidence type="ECO:0000313" key="6">
    <source>
        <dbReference type="Proteomes" id="UP000597206"/>
    </source>
</evidence>
<dbReference type="PROSITE" id="PS00687">
    <property type="entry name" value="ALDEHYDE_DEHYDR_GLU"/>
    <property type="match status" value="1"/>
</dbReference>
<evidence type="ECO:0000256" key="1">
    <source>
        <dbReference type="ARBA" id="ARBA00023002"/>
    </source>
</evidence>
<evidence type="ECO:0000256" key="3">
    <source>
        <dbReference type="RuleBase" id="RU003345"/>
    </source>
</evidence>
<dbReference type="Gene3D" id="3.40.309.10">
    <property type="entry name" value="Aldehyde Dehydrogenase, Chain A, domain 2"/>
    <property type="match status" value="1"/>
</dbReference>
<dbReference type="InterPro" id="IPR029510">
    <property type="entry name" value="Ald_DH_CS_GLU"/>
</dbReference>
<reference evidence="5 6" key="1">
    <citation type="submission" date="2020-11" db="EMBL/GenBank/DDBJ databases">
        <title>Vibrio nitrifigilis sp. nov., a marine nitrogen-fixing bacterium isolated from the lagoon sediment of an islet inside an atoll.</title>
        <authorList>
            <person name="Wang L.-T."/>
            <person name="Shieh W.Y."/>
        </authorList>
    </citation>
    <scope>NUCLEOTIDE SEQUENCE [LARGE SCALE GENOMIC DNA]</scope>
    <source>
        <strain evidence="5 6">NFV-1</strain>
    </source>
</reference>
<evidence type="ECO:0000259" key="4">
    <source>
        <dbReference type="Pfam" id="PF00171"/>
    </source>
</evidence>